<dbReference type="GO" id="GO:0006913">
    <property type="term" value="P:nucleocytoplasmic transport"/>
    <property type="evidence" value="ECO:0007669"/>
    <property type="project" value="TreeGrafter"/>
</dbReference>
<keyword evidence="1" id="KW-0343">GTPase activation</keyword>
<gene>
    <name evidence="4" type="ORF">EVOR1521_LOCUS13634</name>
</gene>
<organism evidence="4 5">
    <name type="scientific">Effrenium voratum</name>
    <dbReference type="NCBI Taxonomy" id="2562239"/>
    <lineage>
        <taxon>Eukaryota</taxon>
        <taxon>Sar</taxon>
        <taxon>Alveolata</taxon>
        <taxon>Dinophyceae</taxon>
        <taxon>Suessiales</taxon>
        <taxon>Symbiodiniaceae</taxon>
        <taxon>Effrenium</taxon>
    </lineage>
</organism>
<dbReference type="InterPro" id="IPR001611">
    <property type="entry name" value="Leu-rich_rpt"/>
</dbReference>
<reference evidence="4" key="1">
    <citation type="submission" date="2023-08" db="EMBL/GenBank/DDBJ databases">
        <authorList>
            <person name="Chen Y."/>
            <person name="Shah S."/>
            <person name="Dougan E. K."/>
            <person name="Thang M."/>
            <person name="Chan C."/>
        </authorList>
    </citation>
    <scope>NUCLEOTIDE SEQUENCE</scope>
</reference>
<dbReference type="InterPro" id="IPR027038">
    <property type="entry name" value="RanGap"/>
</dbReference>
<dbReference type="Proteomes" id="UP001178507">
    <property type="component" value="Unassembled WGS sequence"/>
</dbReference>
<evidence type="ECO:0000256" key="1">
    <source>
        <dbReference type="ARBA" id="ARBA00022468"/>
    </source>
</evidence>
<keyword evidence="2" id="KW-0433">Leucine-rich repeat</keyword>
<dbReference type="GO" id="GO:0005634">
    <property type="term" value="C:nucleus"/>
    <property type="evidence" value="ECO:0007669"/>
    <property type="project" value="TreeGrafter"/>
</dbReference>
<proteinExistence type="predicted"/>
<dbReference type="InterPro" id="IPR032675">
    <property type="entry name" value="LRR_dom_sf"/>
</dbReference>
<dbReference type="GO" id="GO:0005829">
    <property type="term" value="C:cytosol"/>
    <property type="evidence" value="ECO:0007669"/>
    <property type="project" value="TreeGrafter"/>
</dbReference>
<name>A0AA36IIW7_9DINO</name>
<evidence type="ECO:0000256" key="2">
    <source>
        <dbReference type="ARBA" id="ARBA00022614"/>
    </source>
</evidence>
<keyword evidence="3" id="KW-0677">Repeat</keyword>
<dbReference type="GO" id="GO:0048471">
    <property type="term" value="C:perinuclear region of cytoplasm"/>
    <property type="evidence" value="ECO:0007669"/>
    <property type="project" value="TreeGrafter"/>
</dbReference>
<accession>A0AA36IIW7</accession>
<keyword evidence="5" id="KW-1185">Reference proteome</keyword>
<protein>
    <recommendedName>
        <fullName evidence="6">Protein NLRC3</fullName>
    </recommendedName>
</protein>
<sequence>MEVPTAKPEDKQVKPMVVDLDQRRSFAEYLISSDVKLVRAEFMWHLQRQGQALPRRQEAEGMTFPDKAEQQRPALVSHEEVWQWAEGKLPHVFVLSVSHCWEAREHPDPCGHQLGLVASFTSLHYAVYECQQWLFFDYLSVYQYERELAEQERSFRKALDNMHALYAHASTSTLRIEGLTPPEVLGKMQDEGKHLMVYHGPSKRVMSIPLTDLREPHKCGTDCPFLHLNRTPYLERGWCRIEVEWSSSRGKHARNVRIDGQGREKYAFKAPMPPDKFQEQVGSHLKFTHRSDCDAVLALQRRIFYERASTTEELVQTGLAEEEVVTLAQVLSEYTQVRRLRITLSEMAPAAAKALGEALAAHPTLQEVECPGPDWCCLQIRGGGRDPLAKALAKALRTNPKITKVDLSCNEITADGAQALGDALAQNNSVTSLDLRGNCIGNVGAKALGDALAQNNSVTSLDLAVNELGDEGAKALAAALEINSAVTEIDLRNNRIRDEGAKALEEALKKNSTVTSLDLSHNNLSKEREQAWRRRRMQELLAVKLDKKPKQCQDDALAEISPKPGFEALADALTQNATVKRVYLGWKGPSAVTKTFIKIGEEGAKALADALTQNTMVTDLNLGSNGIGDVGAKALADALAQNATVKLVNLSSNQIGDEGAKALADALTQNTMVTKLVLWSNQIGAEGAKALANALAQNATVKLVDLSSNQIGDEGAKALADALTQNTMVTDLKLNWNPIGDVGAKALKELAAAKKAQGMKFWVDV</sequence>
<dbReference type="Gene3D" id="3.80.10.10">
    <property type="entry name" value="Ribonuclease Inhibitor"/>
    <property type="match status" value="4"/>
</dbReference>
<evidence type="ECO:0000313" key="4">
    <source>
        <dbReference type="EMBL" id="CAJ1387589.1"/>
    </source>
</evidence>
<dbReference type="PANTHER" id="PTHR24113:SF12">
    <property type="entry name" value="RAN GTPASE-ACTIVATING PROTEIN 1"/>
    <property type="match status" value="1"/>
</dbReference>
<evidence type="ECO:0008006" key="6">
    <source>
        <dbReference type="Google" id="ProtNLM"/>
    </source>
</evidence>
<dbReference type="GO" id="GO:0031267">
    <property type="term" value="F:small GTPase binding"/>
    <property type="evidence" value="ECO:0007669"/>
    <property type="project" value="TreeGrafter"/>
</dbReference>
<comment type="caution">
    <text evidence="4">The sequence shown here is derived from an EMBL/GenBank/DDBJ whole genome shotgun (WGS) entry which is preliminary data.</text>
</comment>
<evidence type="ECO:0000256" key="3">
    <source>
        <dbReference type="ARBA" id="ARBA00022737"/>
    </source>
</evidence>
<evidence type="ECO:0000313" key="5">
    <source>
        <dbReference type="Proteomes" id="UP001178507"/>
    </source>
</evidence>
<dbReference type="SUPFAM" id="SSF52047">
    <property type="entry name" value="RNI-like"/>
    <property type="match status" value="2"/>
</dbReference>
<dbReference type="GO" id="GO:0005096">
    <property type="term" value="F:GTPase activator activity"/>
    <property type="evidence" value="ECO:0007669"/>
    <property type="project" value="UniProtKB-KW"/>
</dbReference>
<dbReference type="PANTHER" id="PTHR24113">
    <property type="entry name" value="RAN GTPASE-ACTIVATING PROTEIN 1"/>
    <property type="match status" value="1"/>
</dbReference>
<dbReference type="Pfam" id="PF13516">
    <property type="entry name" value="LRR_6"/>
    <property type="match status" value="10"/>
</dbReference>
<dbReference type="SMART" id="SM00368">
    <property type="entry name" value="LRR_RI"/>
    <property type="match status" value="9"/>
</dbReference>
<dbReference type="EMBL" id="CAUJNA010001546">
    <property type="protein sequence ID" value="CAJ1387589.1"/>
    <property type="molecule type" value="Genomic_DNA"/>
</dbReference>
<dbReference type="AlphaFoldDB" id="A0AA36IIW7"/>